<sequence length="157" mass="17707">MKQNKYDDPKFFEKYSRMTRSQKGLEGAGEWHELEKLLPEFAGRRVLDLGCGYGWHCVYAAQKGAASVLGVDLSEKMLATAREKNSGAVIRYRRAAMEDLAFAPGSFDVVLSSLAFHCVRDFAPLVEPRPPQEMMDLPGMRDELRHPMMLLVAAQKQ</sequence>
<feature type="domain" description="Methyltransferase type 11" evidence="4">
    <location>
        <begin position="47"/>
        <end position="124"/>
    </location>
</feature>
<dbReference type="InterPro" id="IPR013216">
    <property type="entry name" value="Methyltransf_11"/>
</dbReference>
<evidence type="ECO:0000256" key="2">
    <source>
        <dbReference type="ARBA" id="ARBA00022679"/>
    </source>
</evidence>
<name>A0A4R1R7R2_9FIRM</name>
<protein>
    <submittedName>
        <fullName evidence="5">Methyltransferase family protein</fullName>
    </submittedName>
</protein>
<dbReference type="CDD" id="cd02440">
    <property type="entry name" value="AdoMet_MTases"/>
    <property type="match status" value="1"/>
</dbReference>
<evidence type="ECO:0000256" key="1">
    <source>
        <dbReference type="ARBA" id="ARBA00022603"/>
    </source>
</evidence>
<evidence type="ECO:0000256" key="3">
    <source>
        <dbReference type="ARBA" id="ARBA00022691"/>
    </source>
</evidence>
<keyword evidence="2 5" id="KW-0808">Transferase</keyword>
<dbReference type="SUPFAM" id="SSF53335">
    <property type="entry name" value="S-adenosyl-L-methionine-dependent methyltransferases"/>
    <property type="match status" value="1"/>
</dbReference>
<dbReference type="GO" id="GO:0032259">
    <property type="term" value="P:methylation"/>
    <property type="evidence" value="ECO:0007669"/>
    <property type="project" value="UniProtKB-KW"/>
</dbReference>
<keyword evidence="1 5" id="KW-0489">Methyltransferase</keyword>
<evidence type="ECO:0000313" key="5">
    <source>
        <dbReference type="EMBL" id="TCL61673.1"/>
    </source>
</evidence>
<organism evidence="5 6">
    <name type="scientific">Allofournierella massiliensis</name>
    <dbReference type="NCBI Taxonomy" id="1650663"/>
    <lineage>
        <taxon>Bacteria</taxon>
        <taxon>Bacillati</taxon>
        <taxon>Bacillota</taxon>
        <taxon>Clostridia</taxon>
        <taxon>Eubacteriales</taxon>
        <taxon>Oscillospiraceae</taxon>
        <taxon>Allofournierella</taxon>
    </lineage>
</organism>
<dbReference type="EMBL" id="SLUM01000001">
    <property type="protein sequence ID" value="TCL61673.1"/>
    <property type="molecule type" value="Genomic_DNA"/>
</dbReference>
<dbReference type="GO" id="GO:0008757">
    <property type="term" value="F:S-adenosylmethionine-dependent methyltransferase activity"/>
    <property type="evidence" value="ECO:0007669"/>
    <property type="project" value="InterPro"/>
</dbReference>
<dbReference type="OrthoDB" id="7365827at2"/>
<dbReference type="Gene3D" id="3.40.50.150">
    <property type="entry name" value="Vaccinia Virus protein VP39"/>
    <property type="match status" value="1"/>
</dbReference>
<proteinExistence type="predicted"/>
<keyword evidence="3" id="KW-0949">S-adenosyl-L-methionine</keyword>
<reference evidence="5 6" key="1">
    <citation type="submission" date="2019-03" db="EMBL/GenBank/DDBJ databases">
        <title>Genomic Encyclopedia of Type Strains, Phase IV (KMG-IV): sequencing the most valuable type-strain genomes for metagenomic binning, comparative biology and taxonomic classification.</title>
        <authorList>
            <person name="Goeker M."/>
        </authorList>
    </citation>
    <scope>NUCLEOTIDE SEQUENCE [LARGE SCALE GENOMIC DNA]</scope>
    <source>
        <strain evidence="5 6">DSM 100451</strain>
    </source>
</reference>
<dbReference type="AlphaFoldDB" id="A0A4R1R7R2"/>
<dbReference type="Proteomes" id="UP000295184">
    <property type="component" value="Unassembled WGS sequence"/>
</dbReference>
<dbReference type="RefSeq" id="WP_058964143.1">
    <property type="nucleotide sequence ID" value="NZ_CABKVM010000016.1"/>
</dbReference>
<accession>A0A4R1R7R2</accession>
<evidence type="ECO:0000259" key="4">
    <source>
        <dbReference type="Pfam" id="PF08241"/>
    </source>
</evidence>
<evidence type="ECO:0000313" key="6">
    <source>
        <dbReference type="Proteomes" id="UP000295184"/>
    </source>
</evidence>
<dbReference type="PANTHER" id="PTHR43464">
    <property type="entry name" value="METHYLTRANSFERASE"/>
    <property type="match status" value="1"/>
</dbReference>
<comment type="caution">
    <text evidence="5">The sequence shown here is derived from an EMBL/GenBank/DDBJ whole genome shotgun (WGS) entry which is preliminary data.</text>
</comment>
<dbReference type="STRING" id="1650663.GCA_001486665_01731"/>
<dbReference type="InterPro" id="IPR029063">
    <property type="entry name" value="SAM-dependent_MTases_sf"/>
</dbReference>
<dbReference type="PANTHER" id="PTHR43464:SF19">
    <property type="entry name" value="UBIQUINONE BIOSYNTHESIS O-METHYLTRANSFERASE, MITOCHONDRIAL"/>
    <property type="match status" value="1"/>
</dbReference>
<gene>
    <name evidence="5" type="ORF">EDD77_101127</name>
</gene>
<dbReference type="Pfam" id="PF08241">
    <property type="entry name" value="Methyltransf_11"/>
    <property type="match status" value="1"/>
</dbReference>